<organism evidence="1 2">
    <name type="scientific">Halomonas elongata</name>
    <dbReference type="NCBI Taxonomy" id="2746"/>
    <lineage>
        <taxon>Bacteria</taxon>
        <taxon>Pseudomonadati</taxon>
        <taxon>Pseudomonadota</taxon>
        <taxon>Gammaproteobacteria</taxon>
        <taxon>Oceanospirillales</taxon>
        <taxon>Halomonadaceae</taxon>
        <taxon>Halomonas</taxon>
    </lineage>
</organism>
<reference evidence="1 2" key="1">
    <citation type="submission" date="2016-06" db="EMBL/GenBank/DDBJ databases">
        <title>Genome sequence of halotolerant plant growth promoting strain of Halomonas elongata HEK1 isolated from salterns of Rann of Kutch, Gujarat, India.</title>
        <authorList>
            <person name="Gaba S."/>
            <person name="Singh R.N."/>
            <person name="Abrol S."/>
            <person name="Kaushik R."/>
            <person name="Saxena A.K."/>
        </authorList>
    </citation>
    <scope>NUCLEOTIDE SEQUENCE [LARGE SCALE GENOMIC DNA]</scope>
    <source>
        <strain evidence="1 2">HEK1</strain>
    </source>
</reference>
<comment type="caution">
    <text evidence="1">The sequence shown here is derived from an EMBL/GenBank/DDBJ whole genome shotgun (WGS) entry which is preliminary data.</text>
</comment>
<proteinExistence type="predicted"/>
<dbReference type="AlphaFoldDB" id="A0A1B8NWT7"/>
<evidence type="ECO:0000313" key="2">
    <source>
        <dbReference type="Proteomes" id="UP000092504"/>
    </source>
</evidence>
<evidence type="ECO:0000313" key="1">
    <source>
        <dbReference type="EMBL" id="OBX34462.1"/>
    </source>
</evidence>
<dbReference type="EMBL" id="MAJD01000002">
    <property type="protein sequence ID" value="OBX34462.1"/>
    <property type="molecule type" value="Genomic_DNA"/>
</dbReference>
<protein>
    <submittedName>
        <fullName evidence="1">Uncharacterized protein</fullName>
    </submittedName>
</protein>
<gene>
    <name evidence="1" type="ORF">A8U91_03515</name>
</gene>
<sequence length="105" mass="11864">MVLSLQFRLGLHVRLLSRPDDTCPSIGQFPTELGFASRRLGVFIGIRRRAGRRLVTGPVETRYLTLALEATYPIDHDEGHQCQPKNDQPLSKFHGSSCLLLRRHA</sequence>
<accession>A0A1B8NWT7</accession>
<dbReference type="Proteomes" id="UP000092504">
    <property type="component" value="Unassembled WGS sequence"/>
</dbReference>
<name>A0A1B8NWT7_HALEL</name>